<feature type="transmembrane region" description="Helical" evidence="2">
    <location>
        <begin position="257"/>
        <end position="273"/>
    </location>
</feature>
<feature type="transmembrane region" description="Helical" evidence="2">
    <location>
        <begin position="165"/>
        <end position="189"/>
    </location>
</feature>
<feature type="transmembrane region" description="Helical" evidence="2">
    <location>
        <begin position="209"/>
        <end position="230"/>
    </location>
</feature>
<dbReference type="Pfam" id="PF02517">
    <property type="entry name" value="Rce1-like"/>
    <property type="match status" value="1"/>
</dbReference>
<dbReference type="Proteomes" id="UP000663792">
    <property type="component" value="Unassembled WGS sequence"/>
</dbReference>
<organism evidence="4 5">
    <name type="scientific">Nakamurella leprariae</name>
    <dbReference type="NCBI Taxonomy" id="2803911"/>
    <lineage>
        <taxon>Bacteria</taxon>
        <taxon>Bacillati</taxon>
        <taxon>Actinomycetota</taxon>
        <taxon>Actinomycetes</taxon>
        <taxon>Nakamurellales</taxon>
        <taxon>Nakamurellaceae</taxon>
        <taxon>Nakamurella</taxon>
    </lineage>
</organism>
<dbReference type="GO" id="GO:0008237">
    <property type="term" value="F:metallopeptidase activity"/>
    <property type="evidence" value="ECO:0007669"/>
    <property type="project" value="UniProtKB-KW"/>
</dbReference>
<dbReference type="InterPro" id="IPR003675">
    <property type="entry name" value="Rce1/LyrA-like_dom"/>
</dbReference>
<dbReference type="GO" id="GO:0004175">
    <property type="term" value="F:endopeptidase activity"/>
    <property type="evidence" value="ECO:0007669"/>
    <property type="project" value="UniProtKB-ARBA"/>
</dbReference>
<name>A0A939C3H5_9ACTN</name>
<keyword evidence="2" id="KW-1133">Transmembrane helix</keyword>
<evidence type="ECO:0000313" key="4">
    <source>
        <dbReference type="EMBL" id="MBM9469107.1"/>
    </source>
</evidence>
<keyword evidence="2" id="KW-0812">Transmembrane</keyword>
<reference evidence="4" key="1">
    <citation type="submission" date="2021-01" db="EMBL/GenBank/DDBJ databases">
        <title>YIM 132084 draft genome.</title>
        <authorList>
            <person name="An D."/>
        </authorList>
    </citation>
    <scope>NUCLEOTIDE SEQUENCE</scope>
    <source>
        <strain evidence="4">YIM 132084</strain>
    </source>
</reference>
<feature type="compositionally biased region" description="Pro residues" evidence="1">
    <location>
        <begin position="1"/>
        <end position="17"/>
    </location>
</feature>
<keyword evidence="5" id="KW-1185">Reference proteome</keyword>
<dbReference type="RefSeq" id="WP_205262066.1">
    <property type="nucleotide sequence ID" value="NZ_JAERWK010000023.1"/>
</dbReference>
<feature type="transmembrane region" description="Helical" evidence="2">
    <location>
        <begin position="306"/>
        <end position="326"/>
    </location>
</feature>
<feature type="region of interest" description="Disordered" evidence="1">
    <location>
        <begin position="1"/>
        <end position="33"/>
    </location>
</feature>
<feature type="transmembrane region" description="Helical" evidence="2">
    <location>
        <begin position="122"/>
        <end position="144"/>
    </location>
</feature>
<keyword evidence="4" id="KW-0645">Protease</keyword>
<dbReference type="AlphaFoldDB" id="A0A939C3H5"/>
<evidence type="ECO:0000313" key="5">
    <source>
        <dbReference type="Proteomes" id="UP000663792"/>
    </source>
</evidence>
<evidence type="ECO:0000259" key="3">
    <source>
        <dbReference type="Pfam" id="PF02517"/>
    </source>
</evidence>
<keyword evidence="4" id="KW-0482">Metalloprotease</keyword>
<feature type="region of interest" description="Disordered" evidence="1">
    <location>
        <begin position="48"/>
        <end position="83"/>
    </location>
</feature>
<accession>A0A939C3H5</accession>
<evidence type="ECO:0000256" key="2">
    <source>
        <dbReference type="SAM" id="Phobius"/>
    </source>
</evidence>
<comment type="caution">
    <text evidence="4">The sequence shown here is derived from an EMBL/GenBank/DDBJ whole genome shotgun (WGS) entry which is preliminary data.</text>
</comment>
<evidence type="ECO:0000256" key="1">
    <source>
        <dbReference type="SAM" id="MobiDB-lite"/>
    </source>
</evidence>
<gene>
    <name evidence="4" type="ORF">JL106_17610</name>
</gene>
<keyword evidence="2" id="KW-0472">Membrane</keyword>
<protein>
    <submittedName>
        <fullName evidence="4">CPBP family intramembrane metalloprotease</fullName>
    </submittedName>
</protein>
<feature type="domain" description="CAAX prenyl protease 2/Lysostaphin resistance protein A-like" evidence="3">
    <location>
        <begin position="211"/>
        <end position="318"/>
    </location>
</feature>
<keyword evidence="4" id="KW-0378">Hydrolase</keyword>
<dbReference type="GO" id="GO:0080120">
    <property type="term" value="P:CAAX-box protein maturation"/>
    <property type="evidence" value="ECO:0007669"/>
    <property type="project" value="UniProtKB-ARBA"/>
</dbReference>
<proteinExistence type="predicted"/>
<dbReference type="EMBL" id="JAERWK010000023">
    <property type="protein sequence ID" value="MBM9469107.1"/>
    <property type="molecule type" value="Genomic_DNA"/>
</dbReference>
<feature type="transmembrane region" description="Helical" evidence="2">
    <location>
        <begin position="92"/>
        <end position="110"/>
    </location>
</feature>
<sequence>MPPPARAGQPPGGPGQPPAGADQPTAPPITEPIHLPIPLSIQLSIPLSIPQPSPVPAAGDRPADRQRPGSDPAPQSLPPSAPQRTGWSLRDVLAAFGVILLVTTGVQTVLQLSDVRSVSSVSVTLVFGVLPIWIGLVGTCWWAVRAHGTGSFARDLGLRFRWIDLAVGLGLGVGLRVAAVVITLLVQGVTASRPSGNVPFSGQAGGNPMLIALLVLFVGLLGPLIEEVFFRGLGLRSALATLQRADARRGRRPRDRRMAAVWITSSLFAFLHFPEVTDVVSLVTLAPTLLLGGVAFGLVSMHYRRIGPAIVGHVVFNATALLPLAFA</sequence>
<feature type="transmembrane region" description="Helical" evidence="2">
    <location>
        <begin position="279"/>
        <end position="299"/>
    </location>
</feature>